<accession>D8UJT2</accession>
<proteinExistence type="predicted"/>
<dbReference type="InParanoid" id="D8UJT2"/>
<name>D8UJT2_VOLCA</name>
<dbReference type="GeneID" id="9625586"/>
<dbReference type="EMBL" id="GL378431">
    <property type="protein sequence ID" value="EFJ40008.1"/>
    <property type="molecule type" value="Genomic_DNA"/>
</dbReference>
<keyword evidence="3" id="KW-1185">Reference proteome</keyword>
<sequence length="399" mass="44203">MSQERDRALKGLTFREFAAVLMLLQPLQNRTKVVNMLISLFYLASSTEDELHVLMECPADEPLRRAVKCSSAWELEMCHNTTVTAGNTTMGRVGQPASQCASDHITRRVKYRVRGIHPVIISIWPSPSSLHISLVTKEAERKKSIFAFFHKTAYPTHSPLAVRKSAADIVRTPRATRREESLCAQTTTDTMQKHIHLQLHLAGTRGPTKETPPSPTSPPGHRAHQSRTKAATITIGLQGTQSFSKSSCSCSTSQHHHAAELTHEAKEGRKSSPSSRRGEESEPRGSQERNAAAEAHSTAQHNTSRGVRTRRRICRPSSPRTRQPPLFQYSPGVSSSLISPLHASDARHHDQCIQPISGSATRHVRHTYAMQLQPPRVERRGRAGGGRRSPYDSLTSKAT</sequence>
<gene>
    <name evidence="2" type="ORF">VOLCADRAFT_100244</name>
</gene>
<feature type="region of interest" description="Disordered" evidence="1">
    <location>
        <begin position="244"/>
        <end position="332"/>
    </location>
</feature>
<feature type="compositionally biased region" description="Low complexity" evidence="1">
    <location>
        <begin position="244"/>
        <end position="253"/>
    </location>
</feature>
<feature type="compositionally biased region" description="Polar residues" evidence="1">
    <location>
        <begin position="297"/>
        <end position="306"/>
    </location>
</feature>
<organism evidence="3">
    <name type="scientific">Volvox carteri f. nagariensis</name>
    <dbReference type="NCBI Taxonomy" id="3068"/>
    <lineage>
        <taxon>Eukaryota</taxon>
        <taxon>Viridiplantae</taxon>
        <taxon>Chlorophyta</taxon>
        <taxon>core chlorophytes</taxon>
        <taxon>Chlorophyceae</taxon>
        <taxon>CS clade</taxon>
        <taxon>Chlamydomonadales</taxon>
        <taxon>Volvocaceae</taxon>
        <taxon>Volvox</taxon>
    </lineage>
</organism>
<evidence type="ECO:0000313" key="2">
    <source>
        <dbReference type="EMBL" id="EFJ40008.1"/>
    </source>
</evidence>
<reference evidence="2 3" key="1">
    <citation type="journal article" date="2010" name="Science">
        <title>Genomic analysis of organismal complexity in the multicellular green alga Volvox carteri.</title>
        <authorList>
            <person name="Prochnik S.E."/>
            <person name="Umen J."/>
            <person name="Nedelcu A.M."/>
            <person name="Hallmann A."/>
            <person name="Miller S.M."/>
            <person name="Nishii I."/>
            <person name="Ferris P."/>
            <person name="Kuo A."/>
            <person name="Mitros T."/>
            <person name="Fritz-Laylin L.K."/>
            <person name="Hellsten U."/>
            <person name="Chapman J."/>
            <person name="Simakov O."/>
            <person name="Rensing S.A."/>
            <person name="Terry A."/>
            <person name="Pangilinan J."/>
            <person name="Kapitonov V."/>
            <person name="Jurka J."/>
            <person name="Salamov A."/>
            <person name="Shapiro H."/>
            <person name="Schmutz J."/>
            <person name="Grimwood J."/>
            <person name="Lindquist E."/>
            <person name="Lucas S."/>
            <person name="Grigoriev I.V."/>
            <person name="Schmitt R."/>
            <person name="Kirk D."/>
            <person name="Rokhsar D.S."/>
        </authorList>
    </citation>
    <scope>NUCLEOTIDE SEQUENCE [LARGE SCALE GENOMIC DNA]</scope>
    <source>
        <strain evidence="3">f. Nagariensis / Eve</strain>
    </source>
</reference>
<protein>
    <submittedName>
        <fullName evidence="2">Uncharacterized protein</fullName>
    </submittedName>
</protein>
<feature type="compositionally biased region" description="Basic and acidic residues" evidence="1">
    <location>
        <begin position="257"/>
        <end position="287"/>
    </location>
</feature>
<dbReference type="Proteomes" id="UP000001058">
    <property type="component" value="Unassembled WGS sequence"/>
</dbReference>
<feature type="region of interest" description="Disordered" evidence="1">
    <location>
        <begin position="203"/>
        <end position="229"/>
    </location>
</feature>
<evidence type="ECO:0000256" key="1">
    <source>
        <dbReference type="SAM" id="MobiDB-lite"/>
    </source>
</evidence>
<dbReference type="AlphaFoldDB" id="D8UJT2"/>
<evidence type="ECO:0000313" key="3">
    <source>
        <dbReference type="Proteomes" id="UP000001058"/>
    </source>
</evidence>
<dbReference type="KEGG" id="vcn:VOLCADRAFT_100244"/>
<dbReference type="RefSeq" id="XP_002958928.1">
    <property type="nucleotide sequence ID" value="XM_002958882.1"/>
</dbReference>
<feature type="region of interest" description="Disordered" evidence="1">
    <location>
        <begin position="371"/>
        <end position="399"/>
    </location>
</feature>